<dbReference type="RefSeq" id="WP_242843269.1">
    <property type="nucleotide sequence ID" value="NZ_JPNB01000001.1"/>
</dbReference>
<dbReference type="STRING" id="1469948.GCA_000732725_01964"/>
<gene>
    <name evidence="1" type="ORF">EDD76_105260</name>
</gene>
<reference evidence="1 2" key="1">
    <citation type="submission" date="2019-03" db="EMBL/GenBank/DDBJ databases">
        <title>Genomic Encyclopedia of Type Strains, Phase IV (KMG-IV): sequencing the most valuable type-strain genomes for metagenomic binning, comparative biology and taxonomic classification.</title>
        <authorList>
            <person name="Goeker M."/>
        </authorList>
    </citation>
    <scope>NUCLEOTIDE SEQUENCE [LARGE SCALE GENOMIC DNA]</scope>
    <source>
        <strain evidence="1 2">DSM 100556</strain>
    </source>
</reference>
<dbReference type="EMBL" id="SLUO01000005">
    <property type="protein sequence ID" value="TCL59083.1"/>
    <property type="molecule type" value="Genomic_DNA"/>
</dbReference>
<evidence type="ECO:0000313" key="2">
    <source>
        <dbReference type="Proteomes" id="UP000295718"/>
    </source>
</evidence>
<dbReference type="AlphaFoldDB" id="A0A4R1R185"/>
<proteinExistence type="predicted"/>
<dbReference type="Proteomes" id="UP000295718">
    <property type="component" value="Unassembled WGS sequence"/>
</dbReference>
<protein>
    <submittedName>
        <fullName evidence="1">Uncharacterized protein</fullName>
    </submittedName>
</protein>
<sequence length="59" mass="6532">MAEGIEVFENTFRHQIQSGGEIRIQKNLFTKKVRRRRRGVACSGGSVQAAVDARLSPCA</sequence>
<comment type="caution">
    <text evidence="1">The sequence shown here is derived from an EMBL/GenBank/DDBJ whole genome shotgun (WGS) entry which is preliminary data.</text>
</comment>
<accession>A0A4R1R185</accession>
<keyword evidence="2" id="KW-1185">Reference proteome</keyword>
<organism evidence="1 2">
    <name type="scientific">Kineothrix alysoides</name>
    <dbReference type="NCBI Taxonomy" id="1469948"/>
    <lineage>
        <taxon>Bacteria</taxon>
        <taxon>Bacillati</taxon>
        <taxon>Bacillota</taxon>
        <taxon>Clostridia</taxon>
        <taxon>Lachnospirales</taxon>
        <taxon>Lachnospiraceae</taxon>
        <taxon>Kineothrix</taxon>
    </lineage>
</organism>
<name>A0A4R1R185_9FIRM</name>
<evidence type="ECO:0000313" key="1">
    <source>
        <dbReference type="EMBL" id="TCL59083.1"/>
    </source>
</evidence>